<dbReference type="InterPro" id="IPR039683">
    <property type="entry name" value="Lsm12-like"/>
</dbReference>
<dbReference type="AlphaFoldDB" id="A0ABD0Z581"/>
<dbReference type="PROSITE" id="PS52001">
    <property type="entry name" value="AD"/>
    <property type="match status" value="1"/>
</dbReference>
<name>A0ABD0Z581_CARAN</name>
<accession>A0ABD0Z581</accession>
<dbReference type="Pfam" id="PF09793">
    <property type="entry name" value="AD"/>
    <property type="match status" value="1"/>
</dbReference>
<dbReference type="PANTHER" id="PTHR13542">
    <property type="entry name" value="LSM12 HOMOLOG"/>
    <property type="match status" value="1"/>
</dbReference>
<dbReference type="SMART" id="SM00995">
    <property type="entry name" value="AD"/>
    <property type="match status" value="1"/>
</dbReference>
<dbReference type="InterPro" id="IPR047574">
    <property type="entry name" value="AD"/>
</dbReference>
<dbReference type="InterPro" id="IPR019181">
    <property type="entry name" value="LSM12_ABD"/>
</dbReference>
<sequence>MKKPPAAAPVAKDDGEGEGAKFAMGKVYSVKLITGDEFNGIVLAYDSNPNFVSFEEGMKSKKPGDLKNIRMVNANFITELKNLGKVKDPLAKKHLILLDALKSKERDAISNIERIGIGVTVEAQIIFDTLSKTHPVRWVNTDILAMGEVLIRSPYHSDCVFGGPRVVNNEVKRVLGLTRKKLELTDTGDN</sequence>
<evidence type="ECO:0000313" key="3">
    <source>
        <dbReference type="Proteomes" id="UP001558713"/>
    </source>
</evidence>
<feature type="domain" description="AD" evidence="1">
    <location>
        <begin position="94"/>
        <end position="183"/>
    </location>
</feature>
<dbReference type="EMBL" id="JBANAX010000886">
    <property type="protein sequence ID" value="KAL1189857.1"/>
    <property type="molecule type" value="Genomic_DNA"/>
</dbReference>
<keyword evidence="3" id="KW-1185">Reference proteome</keyword>
<dbReference type="Proteomes" id="UP001558713">
    <property type="component" value="Unassembled WGS sequence"/>
</dbReference>
<protein>
    <recommendedName>
        <fullName evidence="1">AD domain-containing protein</fullName>
    </recommendedName>
</protein>
<organism evidence="2 3">
    <name type="scientific">Cardamine amara subsp. amara</name>
    <dbReference type="NCBI Taxonomy" id="228776"/>
    <lineage>
        <taxon>Eukaryota</taxon>
        <taxon>Viridiplantae</taxon>
        <taxon>Streptophyta</taxon>
        <taxon>Embryophyta</taxon>
        <taxon>Tracheophyta</taxon>
        <taxon>Spermatophyta</taxon>
        <taxon>Magnoliopsida</taxon>
        <taxon>eudicotyledons</taxon>
        <taxon>Gunneridae</taxon>
        <taxon>Pentapetalae</taxon>
        <taxon>rosids</taxon>
        <taxon>malvids</taxon>
        <taxon>Brassicales</taxon>
        <taxon>Brassicaceae</taxon>
        <taxon>Cardamineae</taxon>
        <taxon>Cardamine</taxon>
    </lineage>
</organism>
<evidence type="ECO:0000259" key="1">
    <source>
        <dbReference type="PROSITE" id="PS52001"/>
    </source>
</evidence>
<reference evidence="2 3" key="1">
    <citation type="submission" date="2024-04" db="EMBL/GenBank/DDBJ databases">
        <title>Genome assembly C_amara_ONT_v2.</title>
        <authorList>
            <person name="Yant L."/>
            <person name="Moore C."/>
            <person name="Slenker M."/>
        </authorList>
    </citation>
    <scope>NUCLEOTIDE SEQUENCE [LARGE SCALE GENOMIC DNA]</scope>
    <source>
        <tissue evidence="2">Leaf</tissue>
    </source>
</reference>
<dbReference type="Pfam" id="PF21166">
    <property type="entry name" value="LSM12_LSM"/>
    <property type="match status" value="1"/>
</dbReference>
<proteinExistence type="predicted"/>
<comment type="caution">
    <text evidence="2">The sequence shown here is derived from an EMBL/GenBank/DDBJ whole genome shotgun (WGS) entry which is preliminary data.</text>
</comment>
<dbReference type="InterPro" id="IPR048478">
    <property type="entry name" value="LSM12_LSM"/>
</dbReference>
<gene>
    <name evidence="2" type="ORF">V5N11_012472</name>
</gene>
<evidence type="ECO:0000313" key="2">
    <source>
        <dbReference type="EMBL" id="KAL1189857.1"/>
    </source>
</evidence>